<dbReference type="OrthoDB" id="5451358at2"/>
<dbReference type="Pfam" id="PF07849">
    <property type="entry name" value="DUF1641"/>
    <property type="match status" value="1"/>
</dbReference>
<comment type="caution">
    <text evidence="2">The sequence shown here is derived from an EMBL/GenBank/DDBJ whole genome shotgun (WGS) entry which is preliminary data.</text>
</comment>
<feature type="coiled-coil region" evidence="1">
    <location>
        <begin position="6"/>
        <end position="36"/>
    </location>
</feature>
<accession>A0A7M3MDQ9</accession>
<evidence type="ECO:0000313" key="2">
    <source>
        <dbReference type="EMBL" id="TVM16393.1"/>
    </source>
</evidence>
<gene>
    <name evidence="2" type="ORF">DPQ33_12285</name>
</gene>
<organism evidence="2 3">
    <name type="scientific">Oceanidesulfovibrio indonesiensis</name>
    <dbReference type="NCBI Taxonomy" id="54767"/>
    <lineage>
        <taxon>Bacteria</taxon>
        <taxon>Pseudomonadati</taxon>
        <taxon>Thermodesulfobacteriota</taxon>
        <taxon>Desulfovibrionia</taxon>
        <taxon>Desulfovibrionales</taxon>
        <taxon>Desulfovibrionaceae</taxon>
        <taxon>Oceanidesulfovibrio</taxon>
    </lineage>
</organism>
<dbReference type="AlphaFoldDB" id="A0A7M3MDQ9"/>
<evidence type="ECO:0000313" key="3">
    <source>
        <dbReference type="Proteomes" id="UP000448292"/>
    </source>
</evidence>
<dbReference type="EMBL" id="QMIE01000011">
    <property type="protein sequence ID" value="TVM16393.1"/>
    <property type="molecule type" value="Genomic_DNA"/>
</dbReference>
<dbReference type="Proteomes" id="UP000448292">
    <property type="component" value="Unassembled WGS sequence"/>
</dbReference>
<name>A0A7M3MDQ9_9BACT</name>
<reference evidence="2 3" key="1">
    <citation type="submission" date="2018-06" db="EMBL/GenBank/DDBJ databases">
        <title>Complete genome of Desulfovibrio indonesiensis P37SLT.</title>
        <authorList>
            <person name="Crispim J.S."/>
            <person name="Vidigal P.M.P."/>
            <person name="Silva L.C.F."/>
            <person name="Laguardia C.N."/>
            <person name="Araujo L.C."/>
            <person name="Dias R.S."/>
            <person name="Sousa M.P."/>
            <person name="Paula S.O."/>
            <person name="Silva C."/>
        </authorList>
    </citation>
    <scope>NUCLEOTIDE SEQUENCE [LARGE SCALE GENOMIC DNA]</scope>
    <source>
        <strain evidence="2 3">P37SLT</strain>
    </source>
</reference>
<dbReference type="RefSeq" id="WP_144303515.1">
    <property type="nucleotide sequence ID" value="NZ_QMIE01000011.1"/>
</dbReference>
<evidence type="ECO:0000256" key="1">
    <source>
        <dbReference type="SAM" id="Coils"/>
    </source>
</evidence>
<keyword evidence="1" id="KW-0175">Coiled coil</keyword>
<keyword evidence="3" id="KW-1185">Reference proteome</keyword>
<proteinExistence type="predicted"/>
<sequence length="219" mass="24595">MADSENKLILEKLEAIEAELMEMRKAREGIEELKEDLSPLMKQSFQIMLRELGEVETGFQLEDSFHLLKRFMRNMNNIAFALDQLENFIELFHTVEPLLKGAVNHGIYELGRLEQRGVFRTYAAMLEVRAKIAKEYGPEDIEAMGDNFVAMLGLLKKMSSPELVEFLGKLADVPAGVQLEEAKPVGMAGMISALRDPEVRQGVGVALQLTKALGKIKDQ</sequence>
<protein>
    <submittedName>
        <fullName evidence="2">DUF1641 domain-containing protein</fullName>
    </submittedName>
</protein>
<dbReference type="InterPro" id="IPR012440">
    <property type="entry name" value="DUF1641"/>
</dbReference>